<dbReference type="InterPro" id="IPR006935">
    <property type="entry name" value="Helicase/UvrB_N"/>
</dbReference>
<dbReference type="GO" id="GO:0036121">
    <property type="term" value="F:double-stranded DNA helicase activity"/>
    <property type="evidence" value="ECO:0007669"/>
    <property type="project" value="TreeGrafter"/>
</dbReference>
<dbReference type="InterPro" id="IPR014001">
    <property type="entry name" value="Helicase_ATP-bd"/>
</dbReference>
<dbReference type="PANTHER" id="PTHR47396:SF1">
    <property type="entry name" value="ATP-DEPENDENT HELICASE IRC3-RELATED"/>
    <property type="match status" value="1"/>
</dbReference>
<evidence type="ECO:0000259" key="3">
    <source>
        <dbReference type="PROSITE" id="PS51194"/>
    </source>
</evidence>
<keyword evidence="5" id="KW-1185">Reference proteome</keyword>
<dbReference type="InterPro" id="IPR027417">
    <property type="entry name" value="P-loop_NTPase"/>
</dbReference>
<comment type="caution">
    <text evidence="4">The sequence shown here is derived from an EMBL/GenBank/DDBJ whole genome shotgun (WGS) entry which is preliminary data.</text>
</comment>
<keyword evidence="1" id="KW-0067">ATP-binding</keyword>
<dbReference type="SMART" id="SM00490">
    <property type="entry name" value="HELICc"/>
    <property type="match status" value="1"/>
</dbReference>
<keyword evidence="4" id="KW-0378">Hydrolase</keyword>
<name>A0AAD6YPG9_9AGAR</name>
<dbReference type="InterPro" id="IPR050742">
    <property type="entry name" value="Helicase_Restrict-Modif_Enz"/>
</dbReference>
<reference evidence="4" key="1">
    <citation type="submission" date="2023-03" db="EMBL/GenBank/DDBJ databases">
        <title>Massive genome expansion in bonnet fungi (Mycena s.s.) driven by repeated elements and novel gene families across ecological guilds.</title>
        <authorList>
            <consortium name="Lawrence Berkeley National Laboratory"/>
            <person name="Harder C.B."/>
            <person name="Miyauchi S."/>
            <person name="Viragh M."/>
            <person name="Kuo A."/>
            <person name="Thoen E."/>
            <person name="Andreopoulos B."/>
            <person name="Lu D."/>
            <person name="Skrede I."/>
            <person name="Drula E."/>
            <person name="Henrissat B."/>
            <person name="Morin E."/>
            <person name="Kohler A."/>
            <person name="Barry K."/>
            <person name="LaButti K."/>
            <person name="Morin E."/>
            <person name="Salamov A."/>
            <person name="Lipzen A."/>
            <person name="Mereny Z."/>
            <person name="Hegedus B."/>
            <person name="Baldrian P."/>
            <person name="Stursova M."/>
            <person name="Weitz H."/>
            <person name="Taylor A."/>
            <person name="Grigoriev I.V."/>
            <person name="Nagy L.G."/>
            <person name="Martin F."/>
            <person name="Kauserud H."/>
        </authorList>
    </citation>
    <scope>NUCLEOTIDE SEQUENCE</scope>
    <source>
        <strain evidence="4">9144</strain>
    </source>
</reference>
<evidence type="ECO:0000259" key="2">
    <source>
        <dbReference type="PROSITE" id="PS51192"/>
    </source>
</evidence>
<dbReference type="PROSITE" id="PS51192">
    <property type="entry name" value="HELICASE_ATP_BIND_1"/>
    <property type="match status" value="1"/>
</dbReference>
<dbReference type="GO" id="GO:0061749">
    <property type="term" value="F:forked DNA-dependent helicase activity"/>
    <property type="evidence" value="ECO:0007669"/>
    <property type="project" value="TreeGrafter"/>
</dbReference>
<dbReference type="GO" id="GO:0070125">
    <property type="term" value="P:mitochondrial translational elongation"/>
    <property type="evidence" value="ECO:0007669"/>
    <property type="project" value="TreeGrafter"/>
</dbReference>
<accession>A0AAD6YPG9</accession>
<dbReference type="PANTHER" id="PTHR47396">
    <property type="entry name" value="TYPE I RESTRICTION ENZYME ECOKI R PROTEIN"/>
    <property type="match status" value="1"/>
</dbReference>
<dbReference type="Pfam" id="PF04851">
    <property type="entry name" value="ResIII"/>
    <property type="match status" value="1"/>
</dbReference>
<keyword evidence="1" id="KW-0347">Helicase</keyword>
<dbReference type="SUPFAM" id="SSF52540">
    <property type="entry name" value="P-loop containing nucleoside triphosphate hydrolases"/>
    <property type="match status" value="1"/>
</dbReference>
<dbReference type="GO" id="GO:0000403">
    <property type="term" value="F:Y-form DNA binding"/>
    <property type="evidence" value="ECO:0007669"/>
    <property type="project" value="TreeGrafter"/>
</dbReference>
<proteinExistence type="predicted"/>
<sequence>MQCLRHSEQRLLHFLRRFSSQPDVVLRPYQEQSLQACTEALSNGISRIGVSLPTGAGKTTVFISLLSRITPPPLNPDATRSLIVVNTIELATQSAEQAKRLFPDWTVEIEQGTKHKASGLADVTVATYQTLRQTSRVKKFDPASLKAIVIDEAHHAAAPSYRRLLSHFDPDIKNPDDDIQAPVLPHKIPIIGFSATFSRHDGLALGSVFERIVYHRDFLEMIKEQWLCDVRFTTVHASMDLKNVTVNSRTGDFNPTSLAQVVNTETVNNMVVKAWLDKAGICIYNLTLFCMNYGDLGSTRKSTLVFCVNVAHVEALTQTFRIFGIDARYVYSGTPANERKALIASFKAGQYPVLINCAILTEGADIPNIDCVLVARPTRSRNVFTQMIGRGMRLSPATEKKDCRIIDVVDTTNRVSGIVSVPTLFGLDPSTVSIDDETTESLEKRAAESIAVDSTDDIPEPRSITYKDYDDPFALVSQASGAPQIAKMSANAWVGCGGDVYVLECLGKGHVRIEPVESARDDEGEDGQHYRAYFNPALDSATAAALKIGPFLRSRQILTATNLSDAVHGCDTYVRSKVVRGPMQLGLLRTARWRMAPATEQQKKLVAKRWGKRQFDSDLETENKAQRIAKLTKGEAANIISRLKHGAQARYDKKVKIAARTAHNLTKEVRRRAREDVRVGPLPVEGN</sequence>
<dbReference type="GO" id="GO:0005759">
    <property type="term" value="C:mitochondrial matrix"/>
    <property type="evidence" value="ECO:0007669"/>
    <property type="project" value="TreeGrafter"/>
</dbReference>
<protein>
    <submittedName>
        <fullName evidence="4">P-loop containing nucleoside triphosphate hydrolase protein</fullName>
    </submittedName>
</protein>
<organism evidence="4 5">
    <name type="scientific">Mycena pura</name>
    <dbReference type="NCBI Taxonomy" id="153505"/>
    <lineage>
        <taxon>Eukaryota</taxon>
        <taxon>Fungi</taxon>
        <taxon>Dikarya</taxon>
        <taxon>Basidiomycota</taxon>
        <taxon>Agaricomycotina</taxon>
        <taxon>Agaricomycetes</taxon>
        <taxon>Agaricomycetidae</taxon>
        <taxon>Agaricales</taxon>
        <taxon>Marasmiineae</taxon>
        <taxon>Mycenaceae</taxon>
        <taxon>Mycena</taxon>
    </lineage>
</organism>
<dbReference type="EMBL" id="JARJCW010000004">
    <property type="protein sequence ID" value="KAJ7225561.1"/>
    <property type="molecule type" value="Genomic_DNA"/>
</dbReference>
<feature type="domain" description="Helicase ATP-binding" evidence="2">
    <location>
        <begin position="39"/>
        <end position="215"/>
    </location>
</feature>
<dbReference type="Proteomes" id="UP001219525">
    <property type="component" value="Unassembled WGS sequence"/>
</dbReference>
<dbReference type="GO" id="GO:0005524">
    <property type="term" value="F:ATP binding"/>
    <property type="evidence" value="ECO:0007669"/>
    <property type="project" value="InterPro"/>
</dbReference>
<dbReference type="Gene3D" id="3.40.50.300">
    <property type="entry name" value="P-loop containing nucleotide triphosphate hydrolases"/>
    <property type="match status" value="2"/>
</dbReference>
<dbReference type="SMART" id="SM00487">
    <property type="entry name" value="DEXDc"/>
    <property type="match status" value="1"/>
</dbReference>
<dbReference type="GO" id="GO:0032042">
    <property type="term" value="P:mitochondrial DNA metabolic process"/>
    <property type="evidence" value="ECO:0007669"/>
    <property type="project" value="TreeGrafter"/>
</dbReference>
<evidence type="ECO:0000313" key="5">
    <source>
        <dbReference type="Proteomes" id="UP001219525"/>
    </source>
</evidence>
<gene>
    <name evidence="4" type="ORF">GGX14DRAFT_511722</name>
</gene>
<keyword evidence="1" id="KW-0547">Nucleotide-binding</keyword>
<dbReference type="CDD" id="cd18799">
    <property type="entry name" value="SF2_C_EcoAI-like"/>
    <property type="match status" value="1"/>
</dbReference>
<dbReference type="PROSITE" id="PS51194">
    <property type="entry name" value="HELICASE_CTER"/>
    <property type="match status" value="1"/>
</dbReference>
<evidence type="ECO:0000313" key="4">
    <source>
        <dbReference type="EMBL" id="KAJ7225561.1"/>
    </source>
</evidence>
<dbReference type="InterPro" id="IPR001650">
    <property type="entry name" value="Helicase_C-like"/>
</dbReference>
<feature type="domain" description="Helicase C-terminal" evidence="3">
    <location>
        <begin position="292"/>
        <end position="438"/>
    </location>
</feature>
<evidence type="ECO:0000256" key="1">
    <source>
        <dbReference type="ARBA" id="ARBA00022806"/>
    </source>
</evidence>
<dbReference type="GO" id="GO:0016787">
    <property type="term" value="F:hydrolase activity"/>
    <property type="evidence" value="ECO:0007669"/>
    <property type="project" value="UniProtKB-KW"/>
</dbReference>
<dbReference type="AlphaFoldDB" id="A0AAD6YPG9"/>
<dbReference type="Pfam" id="PF00271">
    <property type="entry name" value="Helicase_C"/>
    <property type="match status" value="1"/>
</dbReference>